<evidence type="ECO:0000313" key="3">
    <source>
        <dbReference type="Proteomes" id="UP000179769"/>
    </source>
</evidence>
<dbReference type="Gene3D" id="3.40.50.1820">
    <property type="entry name" value="alpha/beta hydrolase"/>
    <property type="match status" value="1"/>
</dbReference>
<dbReference type="SUPFAM" id="SSF53474">
    <property type="entry name" value="alpha/beta-Hydrolases"/>
    <property type="match status" value="1"/>
</dbReference>
<dbReference type="InterPro" id="IPR002925">
    <property type="entry name" value="Dienelactn_hydro"/>
</dbReference>
<accession>A0A1S1Q609</accession>
<reference evidence="3" key="1">
    <citation type="submission" date="2016-07" db="EMBL/GenBank/DDBJ databases">
        <title>Frankia sp. NRRL B-16219 Genome sequencing.</title>
        <authorList>
            <person name="Ghodhbane-Gtari F."/>
            <person name="Swanson E."/>
            <person name="Gueddou A."/>
            <person name="Louati M."/>
            <person name="Nouioui I."/>
            <person name="Hezbri K."/>
            <person name="Abebe-Akele F."/>
            <person name="Simpson S."/>
            <person name="Morris K."/>
            <person name="Thomas K."/>
            <person name="Gtari M."/>
            <person name="Tisa L.S."/>
        </authorList>
    </citation>
    <scope>NUCLEOTIDE SEQUENCE [LARGE SCALE GENOMIC DNA]</scope>
    <source>
        <strain evidence="3">NRRL B-16219</strain>
    </source>
</reference>
<organism evidence="2 3">
    <name type="scientific">Parafrankia soli</name>
    <dbReference type="NCBI Taxonomy" id="2599596"/>
    <lineage>
        <taxon>Bacteria</taxon>
        <taxon>Bacillati</taxon>
        <taxon>Actinomycetota</taxon>
        <taxon>Actinomycetes</taxon>
        <taxon>Frankiales</taxon>
        <taxon>Frankiaceae</taxon>
        <taxon>Parafrankia</taxon>
    </lineage>
</organism>
<dbReference type="AlphaFoldDB" id="A0A1S1Q609"/>
<sequence length="248" mass="26022">MAVSRRDVQTVDGLMDVDLHAPDGGAPAPVVIMYPDAYGVRETVQRMAGRLAAAGYLVALPNMFYRAGADAAAPEKIDFADPEQRARLGRVVSQATPQRVMADTGALLDALADEPGALPGPVGTIGYCVGGRMAFTAATAHPDRVAAAASIHGGGLASDDPSSPYLAADRIRAALYIAIATGDAHHTDADHARLVAALDEAKVDYEAEILPARHGFALVDFPVYDEAAAERHWEKSLALFARTLRPAA</sequence>
<keyword evidence="2" id="KW-0378">Hydrolase</keyword>
<dbReference type="PANTHER" id="PTHR46623">
    <property type="entry name" value="CARBOXYMETHYLENEBUTENOLIDASE-RELATED"/>
    <property type="match status" value="1"/>
</dbReference>
<protein>
    <submittedName>
        <fullName evidence="2">Dienelactone hydrolase</fullName>
    </submittedName>
</protein>
<name>A0A1S1Q609_9ACTN</name>
<dbReference type="InterPro" id="IPR029058">
    <property type="entry name" value="AB_hydrolase_fold"/>
</dbReference>
<proteinExistence type="predicted"/>
<evidence type="ECO:0000313" key="2">
    <source>
        <dbReference type="EMBL" id="OHV28552.1"/>
    </source>
</evidence>
<dbReference type="InterPro" id="IPR051049">
    <property type="entry name" value="Dienelactone_hydrolase-like"/>
</dbReference>
<dbReference type="Pfam" id="PF01738">
    <property type="entry name" value="DLH"/>
    <property type="match status" value="1"/>
</dbReference>
<dbReference type="Proteomes" id="UP000179769">
    <property type="component" value="Unassembled WGS sequence"/>
</dbReference>
<keyword evidence="3" id="KW-1185">Reference proteome</keyword>
<dbReference type="EMBL" id="MAXA01000212">
    <property type="protein sequence ID" value="OHV28552.1"/>
    <property type="molecule type" value="Genomic_DNA"/>
</dbReference>
<dbReference type="PANTHER" id="PTHR46623:SF10">
    <property type="entry name" value="CARBOXYMETHYLENEBUTENOLIDASE HOMOLOG"/>
    <property type="match status" value="1"/>
</dbReference>
<feature type="domain" description="Dienelactone hydrolase" evidence="1">
    <location>
        <begin position="20"/>
        <end position="242"/>
    </location>
</feature>
<evidence type="ECO:0000259" key="1">
    <source>
        <dbReference type="Pfam" id="PF01738"/>
    </source>
</evidence>
<dbReference type="OrthoDB" id="9787933at2"/>
<gene>
    <name evidence="2" type="ORF">BBK14_17885</name>
</gene>
<comment type="caution">
    <text evidence="2">The sequence shown here is derived from an EMBL/GenBank/DDBJ whole genome shotgun (WGS) entry which is preliminary data.</text>
</comment>
<dbReference type="RefSeq" id="WP_071063462.1">
    <property type="nucleotide sequence ID" value="NZ_MAXA01000212.1"/>
</dbReference>
<dbReference type="GO" id="GO:0016787">
    <property type="term" value="F:hydrolase activity"/>
    <property type="evidence" value="ECO:0007669"/>
    <property type="project" value="UniProtKB-KW"/>
</dbReference>